<organism evidence="8 9">
    <name type="scientific">Canavalia gladiata</name>
    <name type="common">Sword bean</name>
    <name type="synonym">Dolichos gladiatus</name>
    <dbReference type="NCBI Taxonomy" id="3824"/>
    <lineage>
        <taxon>Eukaryota</taxon>
        <taxon>Viridiplantae</taxon>
        <taxon>Streptophyta</taxon>
        <taxon>Embryophyta</taxon>
        <taxon>Tracheophyta</taxon>
        <taxon>Spermatophyta</taxon>
        <taxon>Magnoliopsida</taxon>
        <taxon>eudicotyledons</taxon>
        <taxon>Gunneridae</taxon>
        <taxon>Pentapetalae</taxon>
        <taxon>rosids</taxon>
        <taxon>fabids</taxon>
        <taxon>Fabales</taxon>
        <taxon>Fabaceae</taxon>
        <taxon>Papilionoideae</taxon>
        <taxon>50 kb inversion clade</taxon>
        <taxon>NPAAA clade</taxon>
        <taxon>indigoferoid/millettioid clade</taxon>
        <taxon>Phaseoleae</taxon>
        <taxon>Canavalia</taxon>
    </lineage>
</organism>
<evidence type="ECO:0000256" key="5">
    <source>
        <dbReference type="PROSITE-ProRule" id="PRU00205"/>
    </source>
</evidence>
<feature type="domain" description="TLC" evidence="7">
    <location>
        <begin position="58"/>
        <end position="247"/>
    </location>
</feature>
<accession>A0AAN9KS20</accession>
<keyword evidence="2 5" id="KW-0812">Transmembrane</keyword>
<comment type="caution">
    <text evidence="8">The sequence shown here is derived from an EMBL/GenBank/DDBJ whole genome shotgun (WGS) entry which is preliminary data.</text>
</comment>
<dbReference type="AlphaFoldDB" id="A0AAN9KS20"/>
<evidence type="ECO:0000313" key="8">
    <source>
        <dbReference type="EMBL" id="KAK7321776.1"/>
    </source>
</evidence>
<dbReference type="Pfam" id="PF03798">
    <property type="entry name" value="TRAM_LAG1_CLN8"/>
    <property type="match status" value="1"/>
</dbReference>
<dbReference type="PANTHER" id="PTHR31898">
    <property type="entry name" value="TRANSMEMBRANE PROTEIN 136"/>
    <property type="match status" value="1"/>
</dbReference>
<dbReference type="PROSITE" id="PS50922">
    <property type="entry name" value="TLC"/>
    <property type="match status" value="1"/>
</dbReference>
<evidence type="ECO:0000256" key="4">
    <source>
        <dbReference type="ARBA" id="ARBA00023136"/>
    </source>
</evidence>
<dbReference type="PANTHER" id="PTHR31898:SF1">
    <property type="entry name" value="TLC DOMAIN-CONTAINING PROTEIN 5"/>
    <property type="match status" value="1"/>
</dbReference>
<protein>
    <recommendedName>
        <fullName evidence="7">TLC domain-containing protein</fullName>
    </recommendedName>
</protein>
<sequence length="265" mass="29873">MPSLLWSIFPSVLGDSPLSLTPFQVKCREMENYIKKTIVVGVASWISAFVVVRRIFPKRSFDFCNRVVSTLHAILAVTLALLSVEDWRCPFCPVASKSSPRQMQILAVSLSYLIYDLACCHFGERVNLDNTIHHLVSIVGLGAGLSYQKCGSEMVATIWVTEMSSPFLHLRELLKELGYRDTLLNLAADILFAAIFTFARMLVGPFITYATVSANNPLLIKAMGLSLQLVSAFWFFKVVRMIKHKLTKRTSRQHQEEDDSQLKHS</sequence>
<dbReference type="InterPro" id="IPR042512">
    <property type="entry name" value="TLCD5"/>
</dbReference>
<comment type="subcellular location">
    <subcellularLocation>
        <location evidence="1">Membrane</location>
        <topology evidence="1">Multi-pass membrane protein</topology>
    </subcellularLocation>
</comment>
<evidence type="ECO:0000259" key="7">
    <source>
        <dbReference type="PROSITE" id="PS50922"/>
    </source>
</evidence>
<keyword evidence="4 5" id="KW-0472">Membrane</keyword>
<proteinExistence type="predicted"/>
<dbReference type="EMBL" id="JAYMYQ010000007">
    <property type="protein sequence ID" value="KAK7321776.1"/>
    <property type="molecule type" value="Genomic_DNA"/>
</dbReference>
<dbReference type="GO" id="GO:0016020">
    <property type="term" value="C:membrane"/>
    <property type="evidence" value="ECO:0007669"/>
    <property type="project" value="UniProtKB-SubCell"/>
</dbReference>
<name>A0AAN9KS20_CANGL</name>
<evidence type="ECO:0000256" key="2">
    <source>
        <dbReference type="ARBA" id="ARBA00022692"/>
    </source>
</evidence>
<keyword evidence="3 6" id="KW-1133">Transmembrane helix</keyword>
<feature type="transmembrane region" description="Helical" evidence="6">
    <location>
        <begin position="38"/>
        <end position="56"/>
    </location>
</feature>
<evidence type="ECO:0000256" key="1">
    <source>
        <dbReference type="ARBA" id="ARBA00004141"/>
    </source>
</evidence>
<evidence type="ECO:0000313" key="9">
    <source>
        <dbReference type="Proteomes" id="UP001367508"/>
    </source>
</evidence>
<reference evidence="8 9" key="1">
    <citation type="submission" date="2024-01" db="EMBL/GenBank/DDBJ databases">
        <title>The genomes of 5 underutilized Papilionoideae crops provide insights into root nodulation and disease resistanc.</title>
        <authorList>
            <person name="Jiang F."/>
        </authorList>
    </citation>
    <scope>NUCLEOTIDE SEQUENCE [LARGE SCALE GENOMIC DNA]</scope>
    <source>
        <strain evidence="8">LVBAO_FW01</strain>
        <tissue evidence="8">Leaves</tissue>
    </source>
</reference>
<evidence type="ECO:0000256" key="6">
    <source>
        <dbReference type="SAM" id="Phobius"/>
    </source>
</evidence>
<evidence type="ECO:0000256" key="3">
    <source>
        <dbReference type="ARBA" id="ARBA00022989"/>
    </source>
</evidence>
<dbReference type="Proteomes" id="UP001367508">
    <property type="component" value="Unassembled WGS sequence"/>
</dbReference>
<feature type="transmembrane region" description="Helical" evidence="6">
    <location>
        <begin position="190"/>
        <end position="212"/>
    </location>
</feature>
<dbReference type="SMART" id="SM00724">
    <property type="entry name" value="TLC"/>
    <property type="match status" value="1"/>
</dbReference>
<gene>
    <name evidence="8" type="ORF">VNO77_32706</name>
</gene>
<dbReference type="InterPro" id="IPR006634">
    <property type="entry name" value="TLC-dom"/>
</dbReference>
<keyword evidence="9" id="KW-1185">Reference proteome</keyword>
<feature type="transmembrane region" description="Helical" evidence="6">
    <location>
        <begin position="218"/>
        <end position="239"/>
    </location>
</feature>